<dbReference type="SUPFAM" id="SSF56349">
    <property type="entry name" value="DNA breaking-rejoining enzymes"/>
    <property type="match status" value="1"/>
</dbReference>
<dbReference type="InterPro" id="IPR002104">
    <property type="entry name" value="Integrase_catalytic"/>
</dbReference>
<keyword evidence="1" id="KW-0233">DNA recombination</keyword>
<evidence type="ECO:0000313" key="4">
    <source>
        <dbReference type="Proteomes" id="UP000192611"/>
    </source>
</evidence>
<dbReference type="Proteomes" id="UP000192611">
    <property type="component" value="Unassembled WGS sequence"/>
</dbReference>
<comment type="caution">
    <text evidence="3">The sequence shown here is derived from an EMBL/GenBank/DDBJ whole genome shotgun (WGS) entry which is preliminary data.</text>
</comment>
<feature type="domain" description="Tyr recombinase" evidence="2">
    <location>
        <begin position="4"/>
        <end position="186"/>
    </location>
</feature>
<dbReference type="GO" id="GO:0003677">
    <property type="term" value="F:DNA binding"/>
    <property type="evidence" value="ECO:0007669"/>
    <property type="project" value="InterPro"/>
</dbReference>
<sequence length="193" mass="23008">MMGYDNRILKPSEYDAIREQPEKYKNKFILDLFLNTGMRYAELKRFVANVNDKNSGFKWFRPEEEMIILPKQATKTKIQREVILTPAFTEKLKDEIERNDGRLYPLPAYQVLDENLKRWARKAGIEMPEIIAVKTFRKTWESWLVYANKNIFYILSSQGHSNAVALKHYVKKITKWDEKEKKEIIKRTQGWGE</sequence>
<reference evidence="4" key="1">
    <citation type="submission" date="2017-03" db="EMBL/GenBank/DDBJ databases">
        <title>Novel pathways for hydrocarbon cycling and metabolic interdependencies in hydrothermal sediment communities.</title>
        <authorList>
            <person name="Dombrowski N."/>
            <person name="Seitz K."/>
            <person name="Teske A."/>
            <person name="Baker B."/>
        </authorList>
    </citation>
    <scope>NUCLEOTIDE SEQUENCE [LARGE SCALE GENOMIC DNA]</scope>
</reference>
<dbReference type="InterPro" id="IPR011010">
    <property type="entry name" value="DNA_brk_join_enz"/>
</dbReference>
<accession>A0A1W9S160</accession>
<dbReference type="AlphaFoldDB" id="A0A1W9S160"/>
<dbReference type="InterPro" id="IPR013762">
    <property type="entry name" value="Integrase-like_cat_sf"/>
</dbReference>
<evidence type="ECO:0000256" key="1">
    <source>
        <dbReference type="ARBA" id="ARBA00023172"/>
    </source>
</evidence>
<proteinExistence type="predicted"/>
<dbReference type="EMBL" id="NATQ01000061">
    <property type="protein sequence ID" value="OQX90382.1"/>
    <property type="molecule type" value="Genomic_DNA"/>
</dbReference>
<evidence type="ECO:0000259" key="2">
    <source>
        <dbReference type="PROSITE" id="PS51898"/>
    </source>
</evidence>
<evidence type="ECO:0000313" key="3">
    <source>
        <dbReference type="EMBL" id="OQX90382.1"/>
    </source>
</evidence>
<dbReference type="GO" id="GO:0006310">
    <property type="term" value="P:DNA recombination"/>
    <property type="evidence" value="ECO:0007669"/>
    <property type="project" value="UniProtKB-KW"/>
</dbReference>
<dbReference type="Pfam" id="PF00589">
    <property type="entry name" value="Phage_integrase"/>
    <property type="match status" value="1"/>
</dbReference>
<dbReference type="PROSITE" id="PS51898">
    <property type="entry name" value="TYR_RECOMBINASE"/>
    <property type="match status" value="1"/>
</dbReference>
<protein>
    <recommendedName>
        <fullName evidence="2">Tyr recombinase domain-containing protein</fullName>
    </recommendedName>
</protein>
<gene>
    <name evidence="3" type="ORF">B6D57_03440</name>
</gene>
<dbReference type="GO" id="GO:0015074">
    <property type="term" value="P:DNA integration"/>
    <property type="evidence" value="ECO:0007669"/>
    <property type="project" value="InterPro"/>
</dbReference>
<name>A0A1W9S160_9BACT</name>
<dbReference type="Gene3D" id="1.10.443.10">
    <property type="entry name" value="Intergrase catalytic core"/>
    <property type="match status" value="1"/>
</dbReference>
<organism evidence="3 4">
    <name type="scientific">Candidatus Coatesbacteria bacterium 4484_99</name>
    <dbReference type="NCBI Taxonomy" id="1970774"/>
    <lineage>
        <taxon>Bacteria</taxon>
        <taxon>Candidatus Coatesiibacteriota</taxon>
    </lineage>
</organism>